<accession>A0ABS3G9W9</accession>
<evidence type="ECO:0000313" key="2">
    <source>
        <dbReference type="Proteomes" id="UP000664044"/>
    </source>
</evidence>
<dbReference type="InterPro" id="IPR014710">
    <property type="entry name" value="RmlC-like_jellyroll"/>
</dbReference>
<evidence type="ECO:0008006" key="3">
    <source>
        <dbReference type="Google" id="ProtNLM"/>
    </source>
</evidence>
<gene>
    <name evidence="1" type="ORF">J0656_19365</name>
</gene>
<dbReference type="Proteomes" id="UP000664044">
    <property type="component" value="Unassembled WGS sequence"/>
</dbReference>
<reference evidence="1 2" key="1">
    <citation type="submission" date="2021-03" db="EMBL/GenBank/DDBJ databases">
        <title>Muricauda lutimaris sp. nov. and Muricauda ruestringensis sp. nov, two marine members of the Flavobacteriaceae isolated from deep sea sediments of Western Pacific.</title>
        <authorList>
            <person name="Zhao S."/>
            <person name="Liu R."/>
        </authorList>
    </citation>
    <scope>NUCLEOTIDE SEQUENCE [LARGE SCALE GENOMIC DNA]</scope>
    <source>
        <strain evidence="1 2">BC31-1-A7</strain>
    </source>
</reference>
<dbReference type="RefSeq" id="WP_207036844.1">
    <property type="nucleotide sequence ID" value="NZ_JAFLNL010000018.1"/>
</dbReference>
<name>A0ABS3G9W9_9FLAO</name>
<organism evidence="1 2">
    <name type="scientific">Flagellimonas aurea</name>
    <dbReference type="NCBI Taxonomy" id="2915619"/>
    <lineage>
        <taxon>Bacteria</taxon>
        <taxon>Pseudomonadati</taxon>
        <taxon>Bacteroidota</taxon>
        <taxon>Flavobacteriia</taxon>
        <taxon>Flavobacteriales</taxon>
        <taxon>Flavobacteriaceae</taxon>
        <taxon>Flagellimonas</taxon>
    </lineage>
</organism>
<comment type="caution">
    <text evidence="1">The sequence shown here is derived from an EMBL/GenBank/DDBJ whole genome shotgun (WGS) entry which is preliminary data.</text>
</comment>
<keyword evidence="2" id="KW-1185">Reference proteome</keyword>
<sequence length="108" mass="12153">MILKEIIYPDPKDYYNNELLTHENAGVLTTFGTVYLKKGSRIPEKGFSRHPFNEVSIVTEGCIEMLNEDGSVAGYLKKGTVVYINALELQAGNVLEDTRLIYVLNQKV</sequence>
<proteinExistence type="predicted"/>
<evidence type="ECO:0000313" key="1">
    <source>
        <dbReference type="EMBL" id="MBO0356185.1"/>
    </source>
</evidence>
<dbReference type="SUPFAM" id="SSF51182">
    <property type="entry name" value="RmlC-like cupins"/>
    <property type="match status" value="1"/>
</dbReference>
<dbReference type="InterPro" id="IPR011051">
    <property type="entry name" value="RmlC_Cupin_sf"/>
</dbReference>
<dbReference type="EMBL" id="JAFLNL010000018">
    <property type="protein sequence ID" value="MBO0356185.1"/>
    <property type="molecule type" value="Genomic_DNA"/>
</dbReference>
<protein>
    <recommendedName>
        <fullName evidence="3">Cupin</fullName>
    </recommendedName>
</protein>
<dbReference type="Gene3D" id="2.60.120.10">
    <property type="entry name" value="Jelly Rolls"/>
    <property type="match status" value="1"/>
</dbReference>